<accession>A0A0X8JJ17</accession>
<name>A0A0X8JJ17_9BACT</name>
<dbReference type="RefSeq" id="WP_062252043.1">
    <property type="nucleotide sequence ID" value="NZ_CP014229.1"/>
</dbReference>
<evidence type="ECO:0008006" key="4">
    <source>
        <dbReference type="Google" id="ProtNLM"/>
    </source>
</evidence>
<dbReference type="KEGG" id="dfi:AXF13_06055"/>
<evidence type="ECO:0000313" key="3">
    <source>
        <dbReference type="Proteomes" id="UP000069241"/>
    </source>
</evidence>
<dbReference type="PROSITE" id="PS51257">
    <property type="entry name" value="PROKAR_LIPOPROTEIN"/>
    <property type="match status" value="1"/>
</dbReference>
<evidence type="ECO:0000256" key="1">
    <source>
        <dbReference type="SAM" id="MobiDB-lite"/>
    </source>
</evidence>
<feature type="region of interest" description="Disordered" evidence="1">
    <location>
        <begin position="22"/>
        <end position="162"/>
    </location>
</feature>
<sequence>MNRRAFLWMALGTLAGTGCVSRTQSGVGTTDSGLPPTDAGAAYSPNSSSEAKEIFKEFTDATWDEPSPLHAEDVAEDTEESRWLSNAATEVSGDSAAQPPAAPETGTVPAHGAQKGRLAAKPAEKTAPVAPKQSAGRADAASGRKAPIPKENKPAVPSVASRARVGDVRSAVNGVITIHPGEVLQFEAQGYCLDPDRPAPSEGEPMRFVPMAGLINFRLRRLFYKVLHMAGRQHAGYAADFQNVVWAIRTADAKQNSWGDELGSAEKRLLNAAMPGGAALLRQVRRTATGRTEGGRGLAPLVPGVNFSADSRVHLEQLFRQTPPGAIPHSDAQFSMLSAGVAGRAENLGRLRVRWQIANSSNKDFVFDAAQWALDPQRKVQREALPPPSQGLVIKA</sequence>
<organism evidence="2 3">
    <name type="scientific">Desulfovibrio fairfieldensis</name>
    <dbReference type="NCBI Taxonomy" id="44742"/>
    <lineage>
        <taxon>Bacteria</taxon>
        <taxon>Pseudomonadati</taxon>
        <taxon>Thermodesulfobacteriota</taxon>
        <taxon>Desulfovibrionia</taxon>
        <taxon>Desulfovibrionales</taxon>
        <taxon>Desulfovibrionaceae</taxon>
        <taxon>Desulfovibrio</taxon>
    </lineage>
</organism>
<evidence type="ECO:0000313" key="2">
    <source>
        <dbReference type="EMBL" id="AMD89708.1"/>
    </source>
</evidence>
<dbReference type="AlphaFoldDB" id="A0A0X8JJ17"/>
<feature type="compositionally biased region" description="Polar residues" evidence="1">
    <location>
        <begin position="22"/>
        <end position="32"/>
    </location>
</feature>
<feature type="compositionally biased region" description="Basic and acidic residues" evidence="1">
    <location>
        <begin position="50"/>
        <end position="59"/>
    </location>
</feature>
<dbReference type="Proteomes" id="UP000069241">
    <property type="component" value="Chromosome"/>
</dbReference>
<gene>
    <name evidence="2" type="ORF">AXF13_06055</name>
</gene>
<dbReference type="EMBL" id="CP014229">
    <property type="protein sequence ID" value="AMD89708.1"/>
    <property type="molecule type" value="Genomic_DNA"/>
</dbReference>
<reference evidence="3" key="1">
    <citation type="submission" date="2016-02" db="EMBL/GenBank/DDBJ databases">
        <authorList>
            <person name="Holder M.E."/>
            <person name="Ajami N.J."/>
            <person name="Petrosino J.F."/>
        </authorList>
    </citation>
    <scope>NUCLEOTIDE SEQUENCE [LARGE SCALE GENOMIC DNA]</scope>
    <source>
        <strain evidence="3">CCUG 45958</strain>
    </source>
</reference>
<protein>
    <recommendedName>
        <fullName evidence="4">Lipoprotein</fullName>
    </recommendedName>
</protein>
<proteinExistence type="predicted"/>
<keyword evidence="3" id="KW-1185">Reference proteome</keyword>